<sequence length="117" mass="13277">MSAKHNLDTRELMLLESEVKNYGKDKVVAYLLWFFVGSIGVHHFYMGRTGVGIGQLLLNITSWILLIFVVGLVGFFALGIWWFVDALLLSGWVDKYNREVEEGIARKIIATRSDKAV</sequence>
<evidence type="ECO:0000313" key="8">
    <source>
        <dbReference type="Proteomes" id="UP000295632"/>
    </source>
</evidence>
<evidence type="ECO:0000259" key="6">
    <source>
        <dbReference type="Pfam" id="PF05154"/>
    </source>
</evidence>
<gene>
    <name evidence="7" type="ORF">EV213_11422</name>
</gene>
<feature type="transmembrane region" description="Helical" evidence="5">
    <location>
        <begin position="57"/>
        <end position="84"/>
    </location>
</feature>
<feature type="transmembrane region" description="Helical" evidence="5">
    <location>
        <begin position="27"/>
        <end position="45"/>
    </location>
</feature>
<evidence type="ECO:0000256" key="3">
    <source>
        <dbReference type="ARBA" id="ARBA00022989"/>
    </source>
</evidence>
<dbReference type="RefSeq" id="WP_243740191.1">
    <property type="nucleotide sequence ID" value="NZ_SNYJ01000014.1"/>
</dbReference>
<evidence type="ECO:0000256" key="4">
    <source>
        <dbReference type="ARBA" id="ARBA00023136"/>
    </source>
</evidence>
<evidence type="ECO:0000256" key="5">
    <source>
        <dbReference type="SAM" id="Phobius"/>
    </source>
</evidence>
<dbReference type="Proteomes" id="UP000295632">
    <property type="component" value="Unassembled WGS sequence"/>
</dbReference>
<accession>A0A4R6TXP8</accession>
<comment type="caution">
    <text evidence="7">The sequence shown here is derived from an EMBL/GenBank/DDBJ whole genome shotgun (WGS) entry which is preliminary data.</text>
</comment>
<keyword evidence="4 5" id="KW-0472">Membrane</keyword>
<dbReference type="Pfam" id="PF05154">
    <property type="entry name" value="TM2"/>
    <property type="match status" value="1"/>
</dbReference>
<feature type="domain" description="TM2" evidence="6">
    <location>
        <begin position="23"/>
        <end position="85"/>
    </location>
</feature>
<dbReference type="PANTHER" id="PTHR21016:SF25">
    <property type="entry name" value="TM2 DOMAIN-CONTAINING PROTEIN DDB_G0277895-RELATED"/>
    <property type="match status" value="1"/>
</dbReference>
<evidence type="ECO:0000256" key="2">
    <source>
        <dbReference type="ARBA" id="ARBA00022692"/>
    </source>
</evidence>
<keyword evidence="2 5" id="KW-0812">Transmembrane</keyword>
<dbReference type="GO" id="GO:0016020">
    <property type="term" value="C:membrane"/>
    <property type="evidence" value="ECO:0007669"/>
    <property type="project" value="UniProtKB-SubCell"/>
</dbReference>
<evidence type="ECO:0000313" key="7">
    <source>
        <dbReference type="EMBL" id="TDQ37143.1"/>
    </source>
</evidence>
<organism evidence="7 8">
    <name type="scientific">Aureibacillus halotolerans</name>
    <dbReference type="NCBI Taxonomy" id="1508390"/>
    <lineage>
        <taxon>Bacteria</taxon>
        <taxon>Bacillati</taxon>
        <taxon>Bacillota</taxon>
        <taxon>Bacilli</taxon>
        <taxon>Bacillales</taxon>
        <taxon>Bacillaceae</taxon>
        <taxon>Aureibacillus</taxon>
    </lineage>
</organism>
<dbReference type="InterPro" id="IPR050932">
    <property type="entry name" value="TM2D1-3-like"/>
</dbReference>
<keyword evidence="3 5" id="KW-1133">Transmembrane helix</keyword>
<keyword evidence="8" id="KW-1185">Reference proteome</keyword>
<dbReference type="EMBL" id="SNYJ01000014">
    <property type="protein sequence ID" value="TDQ37143.1"/>
    <property type="molecule type" value="Genomic_DNA"/>
</dbReference>
<dbReference type="InterPro" id="IPR007829">
    <property type="entry name" value="TM2"/>
</dbReference>
<name>A0A4R6TXP8_9BACI</name>
<evidence type="ECO:0000256" key="1">
    <source>
        <dbReference type="ARBA" id="ARBA00004141"/>
    </source>
</evidence>
<comment type="subcellular location">
    <subcellularLocation>
        <location evidence="1">Membrane</location>
        <topology evidence="1">Multi-pass membrane protein</topology>
    </subcellularLocation>
</comment>
<protein>
    <submittedName>
        <fullName evidence="7">TM2 domain-containing protein</fullName>
    </submittedName>
</protein>
<dbReference type="AlphaFoldDB" id="A0A4R6TXP8"/>
<reference evidence="7 8" key="1">
    <citation type="submission" date="2019-03" db="EMBL/GenBank/DDBJ databases">
        <title>Genomic Encyclopedia of Type Strains, Phase IV (KMG-IV): sequencing the most valuable type-strain genomes for metagenomic binning, comparative biology and taxonomic classification.</title>
        <authorList>
            <person name="Goeker M."/>
        </authorList>
    </citation>
    <scope>NUCLEOTIDE SEQUENCE [LARGE SCALE GENOMIC DNA]</scope>
    <source>
        <strain evidence="7 8">DSM 28697</strain>
    </source>
</reference>
<dbReference type="PANTHER" id="PTHR21016">
    <property type="entry name" value="BETA-AMYLOID BINDING PROTEIN-RELATED"/>
    <property type="match status" value="1"/>
</dbReference>
<proteinExistence type="predicted"/>